<dbReference type="Proteomes" id="UP000218765">
    <property type="component" value="Chromosome"/>
</dbReference>
<comment type="subcellular location">
    <subcellularLocation>
        <location evidence="8">Cytoplasm</location>
    </subcellularLocation>
</comment>
<proteinExistence type="inferred from homology"/>
<dbReference type="SUPFAM" id="SSF52540">
    <property type="entry name" value="P-loop containing nucleoside triphosphate hydrolases"/>
    <property type="match status" value="1"/>
</dbReference>
<dbReference type="InterPro" id="IPR053905">
    <property type="entry name" value="EF-G-like_DII"/>
</dbReference>
<dbReference type="SUPFAM" id="SSF52156">
    <property type="entry name" value="Initiation factor IF2/eIF5b, domain 3"/>
    <property type="match status" value="1"/>
</dbReference>
<dbReference type="PANTHER" id="PTHR43381:SF5">
    <property type="entry name" value="TR-TYPE G DOMAIN-CONTAINING PROTEIN"/>
    <property type="match status" value="1"/>
</dbReference>
<dbReference type="HAMAP" id="MF_00100_B">
    <property type="entry name" value="IF_2_B"/>
    <property type="match status" value="1"/>
</dbReference>
<gene>
    <name evidence="8" type="primary">infB</name>
    <name evidence="12" type="ORF">FOKN1_1750</name>
</gene>
<feature type="binding site" evidence="8">
    <location>
        <begin position="400"/>
        <end position="404"/>
    </location>
    <ligand>
        <name>GTP</name>
        <dbReference type="ChEBI" id="CHEBI:37565"/>
    </ligand>
</feature>
<comment type="similarity">
    <text evidence="1 8 9">Belongs to the TRAFAC class translation factor GTPase superfamily. Classic translation factor GTPase family. IF-2 subfamily.</text>
</comment>
<dbReference type="InterPro" id="IPR009000">
    <property type="entry name" value="Transl_B-barrel_sf"/>
</dbReference>
<dbReference type="RefSeq" id="WP_096366258.1">
    <property type="nucleotide sequence ID" value="NZ_AP018052.1"/>
</dbReference>
<dbReference type="InterPro" id="IPR000178">
    <property type="entry name" value="TF_IF2_bacterial-like"/>
</dbReference>
<dbReference type="InterPro" id="IPR009061">
    <property type="entry name" value="DNA-bd_dom_put_sf"/>
</dbReference>
<feature type="compositionally biased region" description="Low complexity" evidence="10">
    <location>
        <begin position="179"/>
        <end position="191"/>
    </location>
</feature>
<feature type="compositionally biased region" description="Basic and acidic residues" evidence="10">
    <location>
        <begin position="208"/>
        <end position="234"/>
    </location>
</feature>
<evidence type="ECO:0000256" key="1">
    <source>
        <dbReference type="ARBA" id="ARBA00007733"/>
    </source>
</evidence>
<evidence type="ECO:0000256" key="8">
    <source>
        <dbReference type="HAMAP-Rule" id="MF_00100"/>
    </source>
</evidence>
<evidence type="ECO:0000256" key="3">
    <source>
        <dbReference type="ARBA" id="ARBA00022490"/>
    </source>
</evidence>
<dbReference type="CDD" id="cd03702">
    <property type="entry name" value="IF2_mtIF2_II"/>
    <property type="match status" value="1"/>
</dbReference>
<dbReference type="NCBIfam" id="TIGR00487">
    <property type="entry name" value="IF-2"/>
    <property type="match status" value="1"/>
</dbReference>
<keyword evidence="13" id="KW-1185">Reference proteome</keyword>
<dbReference type="Pfam" id="PF22042">
    <property type="entry name" value="EF-G_D2"/>
    <property type="match status" value="1"/>
</dbReference>
<evidence type="ECO:0000313" key="13">
    <source>
        <dbReference type="Proteomes" id="UP000218765"/>
    </source>
</evidence>
<dbReference type="Gene3D" id="2.40.30.10">
    <property type="entry name" value="Translation factors"/>
    <property type="match status" value="2"/>
</dbReference>
<dbReference type="InterPro" id="IPR005225">
    <property type="entry name" value="Small_GTP-bd"/>
</dbReference>
<dbReference type="OrthoDB" id="9811804at2"/>
<keyword evidence="7 8" id="KW-0342">GTP-binding</keyword>
<keyword evidence="5 8" id="KW-0547">Nucleotide-binding</keyword>
<feature type="region of interest" description="Disordered" evidence="10">
    <location>
        <begin position="104"/>
        <end position="259"/>
    </location>
</feature>
<dbReference type="FunFam" id="3.40.50.10050:FF:000001">
    <property type="entry name" value="Translation initiation factor IF-2"/>
    <property type="match status" value="1"/>
</dbReference>
<dbReference type="InterPro" id="IPR023115">
    <property type="entry name" value="TIF_IF2_dom3"/>
</dbReference>
<feature type="region of interest" description="Disordered" evidence="10">
    <location>
        <begin position="74"/>
        <end position="93"/>
    </location>
</feature>
<evidence type="ECO:0000256" key="7">
    <source>
        <dbReference type="ARBA" id="ARBA00023134"/>
    </source>
</evidence>
<dbReference type="GO" id="GO:0003924">
    <property type="term" value="F:GTPase activity"/>
    <property type="evidence" value="ECO:0007669"/>
    <property type="project" value="UniProtKB-UniRule"/>
</dbReference>
<keyword evidence="4 8" id="KW-0396">Initiation factor</keyword>
<evidence type="ECO:0000256" key="2">
    <source>
        <dbReference type="ARBA" id="ARBA00020675"/>
    </source>
</evidence>
<evidence type="ECO:0000256" key="9">
    <source>
        <dbReference type="RuleBase" id="RU000644"/>
    </source>
</evidence>
<dbReference type="KEGG" id="ttc:FOKN1_1750"/>
<dbReference type="NCBIfam" id="TIGR00231">
    <property type="entry name" value="small_GTP"/>
    <property type="match status" value="1"/>
</dbReference>
<name>A0A1Z4VR76_9GAMM</name>
<feature type="domain" description="Tr-type G" evidence="11">
    <location>
        <begin position="345"/>
        <end position="514"/>
    </location>
</feature>
<dbReference type="InterPro" id="IPR015760">
    <property type="entry name" value="TIF_IF2"/>
</dbReference>
<dbReference type="CDD" id="cd01887">
    <property type="entry name" value="IF2_eIF5B"/>
    <property type="match status" value="1"/>
</dbReference>
<evidence type="ECO:0000256" key="10">
    <source>
        <dbReference type="SAM" id="MobiDB-lite"/>
    </source>
</evidence>
<dbReference type="GO" id="GO:0005829">
    <property type="term" value="C:cytosol"/>
    <property type="evidence" value="ECO:0007669"/>
    <property type="project" value="TreeGrafter"/>
</dbReference>
<evidence type="ECO:0000313" key="12">
    <source>
        <dbReference type="EMBL" id="BAZ94136.1"/>
    </source>
</evidence>
<dbReference type="InterPro" id="IPR000795">
    <property type="entry name" value="T_Tr_GTP-bd_dom"/>
</dbReference>
<evidence type="ECO:0000256" key="6">
    <source>
        <dbReference type="ARBA" id="ARBA00022917"/>
    </source>
</evidence>
<evidence type="ECO:0000259" key="11">
    <source>
        <dbReference type="PROSITE" id="PS51722"/>
    </source>
</evidence>
<dbReference type="AlphaFoldDB" id="A0A1Z4VR76"/>
<evidence type="ECO:0000256" key="5">
    <source>
        <dbReference type="ARBA" id="ARBA00022741"/>
    </source>
</evidence>
<accession>A0A1Z4VR76</accession>
<dbReference type="PROSITE" id="PS51722">
    <property type="entry name" value="G_TR_2"/>
    <property type="match status" value="1"/>
</dbReference>
<organism evidence="12 13">
    <name type="scientific">Thiohalobacter thiocyanaticus</name>
    <dbReference type="NCBI Taxonomy" id="585455"/>
    <lineage>
        <taxon>Bacteria</taxon>
        <taxon>Pseudomonadati</taxon>
        <taxon>Pseudomonadota</taxon>
        <taxon>Gammaproteobacteria</taxon>
        <taxon>Thiohalobacterales</taxon>
        <taxon>Thiohalobacteraceae</taxon>
        <taxon>Thiohalobacter</taxon>
    </lineage>
</organism>
<sequence length="845" mass="92304">MSEVTVKQFAEVVGIPVDRLLTQLGNAGISVGGADDTISDDEKMELLAYLRKSHGKLGKQEESGPKKITLKRKTHSELKVPSAQGRTTTTKTVTVEVRKKRTYVKRSDILEEEEKRLQAEAEERARQEAEEAAARKAEEERKAKEEAERQAREEAERKQAEEAAAREAEAQRIVEEQARQQAAEAKPGAAPEADKGKGKKQPKHKRHAEPAADEDRKQSRKYGREELHVSADKSGKRRKKSRQRSVSLSSSDKHGFEKPTAPIVREVGIPESITVAELAQKMSVKAAELIKVLMKMGVMATINEVLDQETAQLIVEEMGHKPKLLSENEIEEELVQTEVEGERVSRAPVVTIMGHVDHGKTSLLDYIRRTKVAAGEAGGITQHIGAYHVDTDKGSISFLDTPGHAAFTAMRARGAQITDIVILVVAADDGVMPQTEEAIQHARAAGVPLVVAVNKIDKPEADPDRVKNELAQHEVIPEDWGGDTQFVNVSAHTGEGVDQLLEAVLLQAEVMELKAVIDCPANGVIIESSLDRGRGPVATVLVRNGILHKGDVILSGSEYGRVRAMFDEKGEQIEEAGPTIPALVLGLSGTPNAGDDVMVVKDERKAREVASFRQDKSRDTRLARQKQARLDEVFNQMSEGEVSDVNLVLKADVQGSLEALRDALTKLSNDEVRVKVVSGGVGGINESDVNLAAASGAIMIGFNVRADAAARRLVEEQGVDLHYYSVIYDAIDEVKKAISGLLSPEIREEIIGLAEVKDVFRSSKFGAIAGSMVVEGVVRRSAPIRVLRDNVVVYEGELESLRRHKDDVSEVRAGTECGIGVKDYNDVKPGDQIEVFERTEVSRTV</sequence>
<dbReference type="CDD" id="cd03692">
    <property type="entry name" value="mtIF2_IVc"/>
    <property type="match status" value="1"/>
</dbReference>
<dbReference type="Gene3D" id="3.40.50.10050">
    <property type="entry name" value="Translation initiation factor IF- 2, domain 3"/>
    <property type="match status" value="1"/>
</dbReference>
<dbReference type="GO" id="GO:0005525">
    <property type="term" value="F:GTP binding"/>
    <property type="evidence" value="ECO:0007669"/>
    <property type="project" value="UniProtKB-KW"/>
</dbReference>
<dbReference type="GO" id="GO:0003743">
    <property type="term" value="F:translation initiation factor activity"/>
    <property type="evidence" value="ECO:0007669"/>
    <property type="project" value="UniProtKB-UniRule"/>
</dbReference>
<dbReference type="Gene3D" id="3.40.50.300">
    <property type="entry name" value="P-loop containing nucleotide triphosphate hydrolases"/>
    <property type="match status" value="1"/>
</dbReference>
<dbReference type="FunFam" id="3.40.50.300:FF:000019">
    <property type="entry name" value="Translation initiation factor IF-2"/>
    <property type="match status" value="1"/>
</dbReference>
<dbReference type="FunFam" id="2.40.30.10:FF:000008">
    <property type="entry name" value="Translation initiation factor IF-2"/>
    <property type="match status" value="1"/>
</dbReference>
<dbReference type="SUPFAM" id="SSF46955">
    <property type="entry name" value="Putative DNA-binding domain"/>
    <property type="match status" value="1"/>
</dbReference>
<keyword evidence="6 8" id="KW-0648">Protein biosynthesis</keyword>
<feature type="binding site" evidence="8">
    <location>
        <begin position="354"/>
        <end position="361"/>
    </location>
    <ligand>
        <name>GTP</name>
        <dbReference type="ChEBI" id="CHEBI:37565"/>
    </ligand>
</feature>
<dbReference type="InterPro" id="IPR027417">
    <property type="entry name" value="P-loop_NTPase"/>
</dbReference>
<dbReference type="Pfam" id="PF00009">
    <property type="entry name" value="GTP_EFTU"/>
    <property type="match status" value="1"/>
</dbReference>
<dbReference type="InterPro" id="IPR036925">
    <property type="entry name" value="TIF_IF2_dom3_sf"/>
</dbReference>
<evidence type="ECO:0000256" key="4">
    <source>
        <dbReference type="ARBA" id="ARBA00022540"/>
    </source>
</evidence>
<feature type="binding site" evidence="8">
    <location>
        <begin position="454"/>
        <end position="457"/>
    </location>
    <ligand>
        <name>GTP</name>
        <dbReference type="ChEBI" id="CHEBI:37565"/>
    </ligand>
</feature>
<dbReference type="SUPFAM" id="SSF50447">
    <property type="entry name" value="Translation proteins"/>
    <property type="match status" value="2"/>
</dbReference>
<comment type="function">
    <text evidence="8 9">One of the essential components for the initiation of protein synthesis. Protects formylmethionyl-tRNA from spontaneous hydrolysis and promotes its binding to the 30S ribosomal subunits. Also involved in the hydrolysis of GTP during the formation of the 70S ribosomal complex.</text>
</comment>
<dbReference type="Pfam" id="PF04760">
    <property type="entry name" value="IF2_N"/>
    <property type="match status" value="2"/>
</dbReference>
<reference evidence="12 13" key="1">
    <citation type="submission" date="2017-05" db="EMBL/GenBank/DDBJ databases">
        <title>Thiocyanate degradation by Thiohalobacter thiocyanaticus FOKN1.</title>
        <authorList>
            <person name="Oshiki M."/>
            <person name="Fukushima T."/>
            <person name="Kawano S."/>
            <person name="Nakagawa J."/>
        </authorList>
    </citation>
    <scope>NUCLEOTIDE SEQUENCE [LARGE SCALE GENOMIC DNA]</scope>
    <source>
        <strain evidence="12 13">FOKN1</strain>
    </source>
</reference>
<dbReference type="Pfam" id="PF11987">
    <property type="entry name" value="IF-2"/>
    <property type="match status" value="1"/>
</dbReference>
<dbReference type="InterPro" id="IPR013575">
    <property type="entry name" value="IF2_assoc_dom_bac"/>
</dbReference>
<feature type="compositionally biased region" description="Basic residues" evidence="10">
    <location>
        <begin position="197"/>
        <end position="207"/>
    </location>
</feature>
<dbReference type="InterPro" id="IPR006847">
    <property type="entry name" value="IF2_N"/>
</dbReference>
<dbReference type="PROSITE" id="PS01176">
    <property type="entry name" value="IF2"/>
    <property type="match status" value="1"/>
</dbReference>
<dbReference type="EMBL" id="AP018052">
    <property type="protein sequence ID" value="BAZ94136.1"/>
    <property type="molecule type" value="Genomic_DNA"/>
</dbReference>
<protein>
    <recommendedName>
        <fullName evidence="2 8">Translation initiation factor IF-2</fullName>
    </recommendedName>
</protein>
<feature type="compositionally biased region" description="Basic and acidic residues" evidence="10">
    <location>
        <begin position="105"/>
        <end position="178"/>
    </location>
</feature>
<feature type="region of interest" description="G-domain" evidence="8">
    <location>
        <begin position="348"/>
        <end position="496"/>
    </location>
</feature>
<dbReference type="InterPro" id="IPR044145">
    <property type="entry name" value="IF2_II"/>
</dbReference>
<dbReference type="Pfam" id="PF08364">
    <property type="entry name" value="IF2_assoc"/>
    <property type="match status" value="1"/>
</dbReference>
<keyword evidence="3 8" id="KW-0963">Cytoplasm</keyword>
<dbReference type="PANTHER" id="PTHR43381">
    <property type="entry name" value="TRANSLATION INITIATION FACTOR IF-2-RELATED"/>
    <property type="match status" value="1"/>
</dbReference>
<dbReference type="Gene3D" id="3.30.56.50">
    <property type="entry name" value="Putative DNA-binding domain, N-terminal subdomain of bacterial translation initiation factor IF2"/>
    <property type="match status" value="1"/>
</dbReference>
<dbReference type="FunFam" id="2.40.30.10:FF:000007">
    <property type="entry name" value="Translation initiation factor IF-2"/>
    <property type="match status" value="1"/>
</dbReference>